<keyword evidence="3" id="KW-1185">Reference proteome</keyword>
<dbReference type="InterPro" id="IPR006722">
    <property type="entry name" value="Sedlin"/>
</dbReference>
<dbReference type="Proteomes" id="UP000799437">
    <property type="component" value="Unassembled WGS sequence"/>
</dbReference>
<feature type="compositionally biased region" description="Polar residues" evidence="1">
    <location>
        <begin position="106"/>
        <end position="119"/>
    </location>
</feature>
<name>A0A6A6WCJ4_9PEZI</name>
<organism evidence="2 3">
    <name type="scientific">Pseudovirgaria hyperparasitica</name>
    <dbReference type="NCBI Taxonomy" id="470096"/>
    <lineage>
        <taxon>Eukaryota</taxon>
        <taxon>Fungi</taxon>
        <taxon>Dikarya</taxon>
        <taxon>Ascomycota</taxon>
        <taxon>Pezizomycotina</taxon>
        <taxon>Dothideomycetes</taxon>
        <taxon>Dothideomycetes incertae sedis</taxon>
        <taxon>Acrospermales</taxon>
        <taxon>Acrospermaceae</taxon>
        <taxon>Pseudovirgaria</taxon>
    </lineage>
</organism>
<evidence type="ECO:0000313" key="3">
    <source>
        <dbReference type="Proteomes" id="UP000799437"/>
    </source>
</evidence>
<evidence type="ECO:0000313" key="2">
    <source>
        <dbReference type="EMBL" id="KAF2758831.1"/>
    </source>
</evidence>
<sequence>MSYYFVIIGTKDNPLFEHEFGTYRQGGDGISRFREDTRHMNQFVAHASLDILEEVQWAGGQMYLKTIDRYPPTGSTISAFITAANAKFLLLHQPNNISTTSNPSSLTANRNAPTSTTPAATDEAIKNFFNDVYDSWVKTIMNPFWRVDTPVRSPVFRSRVAASAKKYL</sequence>
<reference evidence="2" key="1">
    <citation type="journal article" date="2020" name="Stud. Mycol.">
        <title>101 Dothideomycetes genomes: a test case for predicting lifestyles and emergence of pathogens.</title>
        <authorList>
            <person name="Haridas S."/>
            <person name="Albert R."/>
            <person name="Binder M."/>
            <person name="Bloem J."/>
            <person name="Labutti K."/>
            <person name="Salamov A."/>
            <person name="Andreopoulos B."/>
            <person name="Baker S."/>
            <person name="Barry K."/>
            <person name="Bills G."/>
            <person name="Bluhm B."/>
            <person name="Cannon C."/>
            <person name="Castanera R."/>
            <person name="Culley D."/>
            <person name="Daum C."/>
            <person name="Ezra D."/>
            <person name="Gonzalez J."/>
            <person name="Henrissat B."/>
            <person name="Kuo A."/>
            <person name="Liang C."/>
            <person name="Lipzen A."/>
            <person name="Lutzoni F."/>
            <person name="Magnuson J."/>
            <person name="Mondo S."/>
            <person name="Nolan M."/>
            <person name="Ohm R."/>
            <person name="Pangilinan J."/>
            <person name="Park H.-J."/>
            <person name="Ramirez L."/>
            <person name="Alfaro M."/>
            <person name="Sun H."/>
            <person name="Tritt A."/>
            <person name="Yoshinaga Y."/>
            <person name="Zwiers L.-H."/>
            <person name="Turgeon B."/>
            <person name="Goodwin S."/>
            <person name="Spatafora J."/>
            <person name="Crous P."/>
            <person name="Grigoriev I."/>
        </authorList>
    </citation>
    <scope>NUCLEOTIDE SEQUENCE</scope>
    <source>
        <strain evidence="2">CBS 121739</strain>
    </source>
</reference>
<dbReference type="Pfam" id="PF04628">
    <property type="entry name" value="Sedlin_N"/>
    <property type="match status" value="1"/>
</dbReference>
<dbReference type="EMBL" id="ML996570">
    <property type="protein sequence ID" value="KAF2758831.1"/>
    <property type="molecule type" value="Genomic_DNA"/>
</dbReference>
<dbReference type="GO" id="GO:0006888">
    <property type="term" value="P:endoplasmic reticulum to Golgi vesicle-mediated transport"/>
    <property type="evidence" value="ECO:0007669"/>
    <property type="project" value="InterPro"/>
</dbReference>
<protein>
    <submittedName>
        <fullName evidence="2">Trafficking protein particle complex subunit 2</fullName>
    </submittedName>
</protein>
<dbReference type="AlphaFoldDB" id="A0A6A6WCJ4"/>
<dbReference type="RefSeq" id="XP_033601282.1">
    <property type="nucleotide sequence ID" value="XM_033741790.1"/>
</dbReference>
<proteinExistence type="predicted"/>
<dbReference type="InterPro" id="IPR011012">
    <property type="entry name" value="Longin-like_dom_sf"/>
</dbReference>
<evidence type="ECO:0000256" key="1">
    <source>
        <dbReference type="SAM" id="MobiDB-lite"/>
    </source>
</evidence>
<dbReference type="Gene3D" id="3.30.450.70">
    <property type="match status" value="1"/>
</dbReference>
<gene>
    <name evidence="2" type="ORF">EJ05DRAFT_437462</name>
</gene>
<accession>A0A6A6WCJ4</accession>
<dbReference type="GeneID" id="54482844"/>
<dbReference type="CDD" id="cd14825">
    <property type="entry name" value="TRAPPC2_sedlin"/>
    <property type="match status" value="1"/>
</dbReference>
<dbReference type="SUPFAM" id="SSF64356">
    <property type="entry name" value="SNARE-like"/>
    <property type="match status" value="1"/>
</dbReference>
<dbReference type="PANTHER" id="PTHR12403">
    <property type="entry name" value="TRAFFICKING PROTEIN PARTICLE COMPLEX SUBUNIT 2"/>
    <property type="match status" value="1"/>
</dbReference>
<dbReference type="OrthoDB" id="10252102at2759"/>
<dbReference type="GO" id="GO:0005737">
    <property type="term" value="C:cytoplasm"/>
    <property type="evidence" value="ECO:0007669"/>
    <property type="project" value="GOC"/>
</dbReference>
<feature type="region of interest" description="Disordered" evidence="1">
    <location>
        <begin position="100"/>
        <end position="119"/>
    </location>
</feature>